<dbReference type="RefSeq" id="WP_021053322.1">
    <property type="nucleotide sequence ID" value="NZ_KE356561.1"/>
</dbReference>
<dbReference type="STRING" id="1238425.J07HQW2_00262"/>
<feature type="region of interest" description="Disordered" evidence="1">
    <location>
        <begin position="36"/>
        <end position="67"/>
    </location>
</feature>
<reference evidence="2 3" key="1">
    <citation type="journal article" date="2013" name="PLoS ONE">
        <title>Assembly-driven community genomics of a hypersaline microbial ecosystem.</title>
        <authorList>
            <person name="Podell S."/>
            <person name="Ugalde J.A."/>
            <person name="Narasingarao P."/>
            <person name="Banfield J.F."/>
            <person name="Heidelberg K.B."/>
            <person name="Allen E.E."/>
        </authorList>
    </citation>
    <scope>NUCLEOTIDE SEQUENCE [LARGE SCALE GENOMIC DNA]</scope>
    <source>
        <strain evidence="3">J07HQW2</strain>
    </source>
</reference>
<dbReference type="AlphaFoldDB" id="U1NB29"/>
<gene>
    <name evidence="2" type="ORF">J07HQW2_00262</name>
</gene>
<dbReference type="HOGENOM" id="CLU_2802150_0_0_2"/>
<protein>
    <submittedName>
        <fullName evidence="2">Uncharacterized protein</fullName>
    </submittedName>
</protein>
<dbReference type="EMBL" id="KE356561">
    <property type="protein sequence ID" value="ERG93828.1"/>
    <property type="molecule type" value="Genomic_DNA"/>
</dbReference>
<name>U1NB29_9EURY</name>
<proteinExistence type="predicted"/>
<dbReference type="Proteomes" id="UP000030710">
    <property type="component" value="Unassembled WGS sequence"/>
</dbReference>
<sequence length="67" mass="7514">MIVGVADEPGRESRIRAWEVTGRFEKNKALSLVARASHPYSRSDRRDGTGRDATRRASDITVLLTEE</sequence>
<organism evidence="2 3">
    <name type="scientific">Haloquadratum walsbyi J07HQW2</name>
    <dbReference type="NCBI Taxonomy" id="1238425"/>
    <lineage>
        <taxon>Archaea</taxon>
        <taxon>Methanobacteriati</taxon>
        <taxon>Methanobacteriota</taxon>
        <taxon>Stenosarchaea group</taxon>
        <taxon>Halobacteria</taxon>
        <taxon>Halobacteriales</taxon>
        <taxon>Haloferacaceae</taxon>
        <taxon>Haloquadratum</taxon>
    </lineage>
</organism>
<evidence type="ECO:0000313" key="3">
    <source>
        <dbReference type="Proteomes" id="UP000030710"/>
    </source>
</evidence>
<evidence type="ECO:0000313" key="2">
    <source>
        <dbReference type="EMBL" id="ERG93828.1"/>
    </source>
</evidence>
<evidence type="ECO:0000256" key="1">
    <source>
        <dbReference type="SAM" id="MobiDB-lite"/>
    </source>
</evidence>
<accession>U1NB29</accession>
<feature type="compositionally biased region" description="Basic and acidic residues" evidence="1">
    <location>
        <begin position="41"/>
        <end position="58"/>
    </location>
</feature>